<dbReference type="RefSeq" id="WP_187075814.1">
    <property type="nucleotide sequence ID" value="NZ_JACORT010000003.1"/>
</dbReference>
<keyword evidence="1" id="KW-0812">Transmembrane</keyword>
<dbReference type="AlphaFoldDB" id="A0A923MR50"/>
<evidence type="ECO:0000313" key="3">
    <source>
        <dbReference type="Proteomes" id="UP000608513"/>
    </source>
</evidence>
<sequence length="170" mass="18449">MRRRLYWLLPDLASARATMDDLLLVGVDVHRMHFMGREDCDLSGLHAAGVLQTSDVLRSAEAGLVVGAAVGGMLGALLAGLFPAPDGALQWSLVPTLVIGGALFDAWTSSMIGISVPNRCLERFATHIAQGRILLMLDAPPQRVGEIAARMRQLHPEALSDRRELELVFR</sequence>
<reference evidence="2" key="1">
    <citation type="submission" date="2020-08" db="EMBL/GenBank/DDBJ databases">
        <title>Ramlibacter sp. USB13 16S ribosomal RNA gene genome sequencing and assembly.</title>
        <authorList>
            <person name="Kang M."/>
        </authorList>
    </citation>
    <scope>NUCLEOTIDE SEQUENCE</scope>
    <source>
        <strain evidence="2">USB13</strain>
    </source>
</reference>
<protein>
    <submittedName>
        <fullName evidence="2">DUF1269 domain-containing protein</fullName>
    </submittedName>
</protein>
<keyword evidence="1" id="KW-1133">Transmembrane helix</keyword>
<dbReference type="Proteomes" id="UP000608513">
    <property type="component" value="Unassembled WGS sequence"/>
</dbReference>
<keyword evidence="1" id="KW-0472">Membrane</keyword>
<feature type="transmembrane region" description="Helical" evidence="1">
    <location>
        <begin position="88"/>
        <end position="107"/>
    </location>
</feature>
<evidence type="ECO:0000313" key="2">
    <source>
        <dbReference type="EMBL" id="MBC5783059.1"/>
    </source>
</evidence>
<accession>A0A923MR50</accession>
<name>A0A923MR50_9BURK</name>
<gene>
    <name evidence="2" type="ORF">H8N03_08905</name>
</gene>
<keyword evidence="3" id="KW-1185">Reference proteome</keyword>
<feature type="transmembrane region" description="Helical" evidence="1">
    <location>
        <begin position="62"/>
        <end position="82"/>
    </location>
</feature>
<organism evidence="2 3">
    <name type="scientific">Ramlibacter cellulosilyticus</name>
    <dbReference type="NCBI Taxonomy" id="2764187"/>
    <lineage>
        <taxon>Bacteria</taxon>
        <taxon>Pseudomonadati</taxon>
        <taxon>Pseudomonadota</taxon>
        <taxon>Betaproteobacteria</taxon>
        <taxon>Burkholderiales</taxon>
        <taxon>Comamonadaceae</taxon>
        <taxon>Ramlibacter</taxon>
    </lineage>
</organism>
<evidence type="ECO:0000256" key="1">
    <source>
        <dbReference type="SAM" id="Phobius"/>
    </source>
</evidence>
<dbReference type="EMBL" id="JACORT010000003">
    <property type="protein sequence ID" value="MBC5783059.1"/>
    <property type="molecule type" value="Genomic_DNA"/>
</dbReference>
<proteinExistence type="predicted"/>
<comment type="caution">
    <text evidence="2">The sequence shown here is derived from an EMBL/GenBank/DDBJ whole genome shotgun (WGS) entry which is preliminary data.</text>
</comment>